<feature type="compositionally biased region" description="Acidic residues" evidence="1">
    <location>
        <begin position="8"/>
        <end position="27"/>
    </location>
</feature>
<evidence type="ECO:0000313" key="2">
    <source>
        <dbReference type="EMBL" id="CAL5225823.1"/>
    </source>
</evidence>
<evidence type="ECO:0000256" key="1">
    <source>
        <dbReference type="SAM" id="MobiDB-lite"/>
    </source>
</evidence>
<feature type="compositionally biased region" description="Low complexity" evidence="1">
    <location>
        <begin position="377"/>
        <end position="387"/>
    </location>
</feature>
<feature type="compositionally biased region" description="Low complexity" evidence="1">
    <location>
        <begin position="122"/>
        <end position="140"/>
    </location>
</feature>
<feature type="compositionally biased region" description="Basic and acidic residues" evidence="1">
    <location>
        <begin position="47"/>
        <end position="57"/>
    </location>
</feature>
<feature type="region of interest" description="Disordered" evidence="1">
    <location>
        <begin position="1"/>
        <end position="206"/>
    </location>
</feature>
<reference evidence="2 3" key="1">
    <citation type="submission" date="2024-06" db="EMBL/GenBank/DDBJ databases">
        <authorList>
            <person name="Kraege A."/>
            <person name="Thomma B."/>
        </authorList>
    </citation>
    <scope>NUCLEOTIDE SEQUENCE [LARGE SCALE GENOMIC DNA]</scope>
</reference>
<dbReference type="EMBL" id="CAXHTA020000015">
    <property type="protein sequence ID" value="CAL5225823.1"/>
    <property type="molecule type" value="Genomic_DNA"/>
</dbReference>
<accession>A0ABP1G7H4</accession>
<organism evidence="2 3">
    <name type="scientific">Coccomyxa viridis</name>
    <dbReference type="NCBI Taxonomy" id="1274662"/>
    <lineage>
        <taxon>Eukaryota</taxon>
        <taxon>Viridiplantae</taxon>
        <taxon>Chlorophyta</taxon>
        <taxon>core chlorophytes</taxon>
        <taxon>Trebouxiophyceae</taxon>
        <taxon>Trebouxiophyceae incertae sedis</taxon>
        <taxon>Coccomyxaceae</taxon>
        <taxon>Coccomyxa</taxon>
    </lineage>
</organism>
<name>A0ABP1G7H4_9CHLO</name>
<feature type="region of interest" description="Disordered" evidence="1">
    <location>
        <begin position="582"/>
        <end position="616"/>
    </location>
</feature>
<feature type="compositionally biased region" description="Polar residues" evidence="1">
    <location>
        <begin position="302"/>
        <end position="313"/>
    </location>
</feature>
<feature type="region of interest" description="Disordered" evidence="1">
    <location>
        <begin position="377"/>
        <end position="403"/>
    </location>
</feature>
<feature type="region of interest" description="Disordered" evidence="1">
    <location>
        <begin position="289"/>
        <end position="356"/>
    </location>
</feature>
<proteinExistence type="predicted"/>
<feature type="compositionally biased region" description="Low complexity" evidence="1">
    <location>
        <begin position="87"/>
        <end position="99"/>
    </location>
</feature>
<gene>
    <name evidence="2" type="primary">g8602</name>
    <name evidence="2" type="ORF">VP750_LOCUS7729</name>
</gene>
<evidence type="ECO:0000313" key="3">
    <source>
        <dbReference type="Proteomes" id="UP001497392"/>
    </source>
</evidence>
<dbReference type="Proteomes" id="UP001497392">
    <property type="component" value="Unassembled WGS sequence"/>
</dbReference>
<comment type="caution">
    <text evidence="2">The sequence shown here is derived from an EMBL/GenBank/DDBJ whole genome shotgun (WGS) entry which is preliminary data.</text>
</comment>
<feature type="compositionally biased region" description="Polar residues" evidence="1">
    <location>
        <begin position="506"/>
        <end position="516"/>
    </location>
</feature>
<feature type="region of interest" description="Disordered" evidence="1">
    <location>
        <begin position="453"/>
        <end position="553"/>
    </location>
</feature>
<feature type="compositionally biased region" description="Low complexity" evidence="1">
    <location>
        <begin position="454"/>
        <end position="482"/>
    </location>
</feature>
<feature type="compositionally biased region" description="Polar residues" evidence="1">
    <location>
        <begin position="188"/>
        <end position="198"/>
    </location>
</feature>
<protein>
    <submittedName>
        <fullName evidence="2">G8602 protein</fullName>
    </submittedName>
</protein>
<sequence length="685" mass="70168">MSTAFGNADEDDDEDFFKEFDVEDLDLEAPVKPKAPLTTHIPGTSQDLHKATGKDEPADVSGPADMDTESGVSLTPEHPGTVMEFPAAAAEAAPQAESEAAMDEDTLLGKPQEAAHADTDTDTAMQEAGGAAEESAQVAADTEMADLHTPLNSEEEAPAPDQAVQHTSGGDPATKESQIPDEAFITASLHSLQQQADTPETDLRRSSAEKLLCKAGPAIVSGGHSGMMQTAQARSASAGSVPNGSVAAPSAMLTEQKATQMHSPAAGILSRASVSACIATAAAQPEIASMHSEAKAEPSKATDVQTQPNQTPTAAAELPKEAPTSAVLATDDPVTPPDLSNQQQRVQVPGTEAAARAQQTKQAVDMPKLPVAAAAAPKTAAPAAPATRGGQAGRSGLQPGSSAITPPLRVGIFGSPIAASSVKAPAQVLPMPRTTLPRLPQIIRVSAPVRPQLPAHAAHPAAKPHVPSANPTATAGATTPANRDGLVNPVQSAWTGTPAADGPAQNRRQSIQSPQEPTKAMSNACAPKATPSVMPFPGTPTTQQQAPDSAAMGTVGTLGNASNVLGSPPVIIPEAPSLAAASPRHAACDVGTGGNPGSPDQPEPAESPKAKEPDSQPAVSIELMRGQHQLEQMVLEAQKMAEQALELKVMAAIVGNRVTRLNNPMMAAKLAELKQRAEQLLRPEE</sequence>
<keyword evidence="3" id="KW-1185">Reference proteome</keyword>